<organism evidence="2 3">
    <name type="scientific">Terriglobus albidus</name>
    <dbReference type="NCBI Taxonomy" id="1592106"/>
    <lineage>
        <taxon>Bacteria</taxon>
        <taxon>Pseudomonadati</taxon>
        <taxon>Acidobacteriota</taxon>
        <taxon>Terriglobia</taxon>
        <taxon>Terriglobales</taxon>
        <taxon>Acidobacteriaceae</taxon>
        <taxon>Terriglobus</taxon>
    </lineage>
</organism>
<keyword evidence="1" id="KW-1133">Transmembrane helix</keyword>
<feature type="transmembrane region" description="Helical" evidence="1">
    <location>
        <begin position="392"/>
        <end position="410"/>
    </location>
</feature>
<dbReference type="RefSeq" id="WP_147648794.1">
    <property type="nucleotide sequence ID" value="NZ_CP042806.1"/>
</dbReference>
<name>A0A5B9EBY9_9BACT</name>
<feature type="transmembrane region" description="Helical" evidence="1">
    <location>
        <begin position="321"/>
        <end position="347"/>
    </location>
</feature>
<reference evidence="2 3" key="1">
    <citation type="submission" date="2019-08" db="EMBL/GenBank/DDBJ databases">
        <title>Complete genome sequence of Terriglobus albidus strain ORNL.</title>
        <authorList>
            <person name="Podar M."/>
        </authorList>
    </citation>
    <scope>NUCLEOTIDE SEQUENCE [LARGE SCALE GENOMIC DNA]</scope>
    <source>
        <strain evidence="2 3">ORNL</strain>
    </source>
</reference>
<dbReference type="Pfam" id="PF13795">
    <property type="entry name" value="HupE_UreJ_2"/>
    <property type="match status" value="1"/>
</dbReference>
<feature type="transmembrane region" description="Helical" evidence="1">
    <location>
        <begin position="354"/>
        <end position="372"/>
    </location>
</feature>
<dbReference type="Proteomes" id="UP000321820">
    <property type="component" value="Chromosome"/>
</dbReference>
<dbReference type="KEGG" id="talb:FTW19_17360"/>
<dbReference type="EMBL" id="CP042806">
    <property type="protein sequence ID" value="QEE29602.1"/>
    <property type="molecule type" value="Genomic_DNA"/>
</dbReference>
<keyword evidence="3" id="KW-1185">Reference proteome</keyword>
<proteinExistence type="predicted"/>
<sequence>MVRRTLGWWILLLALVMPEIAQAHSMYQSSVLLDIHNNEVDVEMQLPSSRLGDVLDVAINSTTLATQSDRIRAYCDARLSVKDTHGTAWKLGKVSIPEWRMIDGTPYIVIHLIARAPNDADKRNFILDDRIITERLRSHAVLVTVRSDWEGNVFANNPNLVGIITGDEQTLAIDLGPGSWQRGFGSVFRLGIEHIAQGTDHLLFLLALLLPAPLCHLGKHWESHASVRRSSSQIVKIATAFTFGHSLTLALAAFRVVHVPDRPIEILIAFSILVSAIHAVRPIFPGREAAVAAGFGLIHGLAFATTLADLGLQGWERLQGILAFNLGIEVMQLVVIACVMPSLVLLSRIEFYKAFRVTGALFAIAASSGWMIERISRRSLGVDNAVNVVAVRSAWIAMLLFLTALILYTAKRQKDSQPASSL</sequence>
<feature type="transmembrane region" description="Helical" evidence="1">
    <location>
        <begin position="233"/>
        <end position="254"/>
    </location>
</feature>
<dbReference type="AlphaFoldDB" id="A0A5B9EBY9"/>
<accession>A0A5B9EBY9</accession>
<dbReference type="InterPro" id="IPR032809">
    <property type="entry name" value="Put_HupE_UreJ"/>
</dbReference>
<dbReference type="OrthoDB" id="7282047at2"/>
<keyword evidence="1" id="KW-0472">Membrane</keyword>
<evidence type="ECO:0000256" key="1">
    <source>
        <dbReference type="SAM" id="Phobius"/>
    </source>
</evidence>
<gene>
    <name evidence="2" type="ORF">FTW19_17360</name>
</gene>
<keyword evidence="1" id="KW-0812">Transmembrane</keyword>
<evidence type="ECO:0000313" key="3">
    <source>
        <dbReference type="Proteomes" id="UP000321820"/>
    </source>
</evidence>
<protein>
    <submittedName>
        <fullName evidence="2">HupE/UreJ family protein</fullName>
    </submittedName>
</protein>
<feature type="transmembrane region" description="Helical" evidence="1">
    <location>
        <begin position="291"/>
        <end position="315"/>
    </location>
</feature>
<feature type="transmembrane region" description="Helical" evidence="1">
    <location>
        <begin position="266"/>
        <end position="284"/>
    </location>
</feature>
<evidence type="ECO:0000313" key="2">
    <source>
        <dbReference type="EMBL" id="QEE29602.1"/>
    </source>
</evidence>